<dbReference type="EMBL" id="QYBC01000013">
    <property type="protein sequence ID" value="RYB03674.1"/>
    <property type="molecule type" value="Genomic_DNA"/>
</dbReference>
<reference evidence="2 3" key="1">
    <citation type="submission" date="2018-09" db="EMBL/GenBank/DDBJ databases">
        <authorList>
            <person name="Grouzdev D.S."/>
            <person name="Krutkina M.S."/>
        </authorList>
    </citation>
    <scope>NUCLEOTIDE SEQUENCE [LARGE SCALE GENOMIC DNA]</scope>
    <source>
        <strain evidence="2 3">RmlP001</strain>
    </source>
</reference>
<dbReference type="OrthoDB" id="9845028at2"/>
<gene>
    <name evidence="2" type="ORF">D3272_16140</name>
</gene>
<name>A0A4Q2R9U0_9HYPH</name>
<dbReference type="RefSeq" id="WP_129220242.1">
    <property type="nucleotide sequence ID" value="NZ_QYBC01000013.1"/>
</dbReference>
<dbReference type="Proteomes" id="UP000289411">
    <property type="component" value="Unassembled WGS sequence"/>
</dbReference>
<accession>A0A4Q2R9U0</accession>
<proteinExistence type="predicted"/>
<reference evidence="2 3" key="2">
    <citation type="submission" date="2019-02" db="EMBL/GenBank/DDBJ databases">
        <title>'Lichenibacterium ramalinii' gen. nov. sp. nov., 'Lichenibacterium minor' gen. nov. sp. nov.</title>
        <authorList>
            <person name="Pankratov T."/>
        </authorList>
    </citation>
    <scope>NUCLEOTIDE SEQUENCE [LARGE SCALE GENOMIC DNA]</scope>
    <source>
        <strain evidence="2 3">RmlP001</strain>
    </source>
</reference>
<protein>
    <submittedName>
        <fullName evidence="2">Uncharacterized protein</fullName>
    </submittedName>
</protein>
<organism evidence="2 3">
    <name type="scientific">Lichenibacterium ramalinae</name>
    <dbReference type="NCBI Taxonomy" id="2316527"/>
    <lineage>
        <taxon>Bacteria</taxon>
        <taxon>Pseudomonadati</taxon>
        <taxon>Pseudomonadota</taxon>
        <taxon>Alphaproteobacteria</taxon>
        <taxon>Hyphomicrobiales</taxon>
        <taxon>Lichenihabitantaceae</taxon>
        <taxon>Lichenibacterium</taxon>
    </lineage>
</organism>
<dbReference type="AlphaFoldDB" id="A0A4Q2R9U0"/>
<sequence>MSPPLVLRAPRRRGAFGLDERRRPDPARVEEGLRGFLALRLPEVWPLSPGGAEPADASGRTLALLLPRGHVALLRIERDPERPGPAACALAERCIALRIPHAVVSSLAEGRAALRRLGVERPPGGPGPARGGPTLASVFGRA</sequence>
<evidence type="ECO:0000313" key="3">
    <source>
        <dbReference type="Proteomes" id="UP000289411"/>
    </source>
</evidence>
<evidence type="ECO:0000256" key="1">
    <source>
        <dbReference type="SAM" id="MobiDB-lite"/>
    </source>
</evidence>
<comment type="caution">
    <text evidence="2">The sequence shown here is derived from an EMBL/GenBank/DDBJ whole genome shotgun (WGS) entry which is preliminary data.</text>
</comment>
<keyword evidence="3" id="KW-1185">Reference proteome</keyword>
<evidence type="ECO:0000313" key="2">
    <source>
        <dbReference type="EMBL" id="RYB03674.1"/>
    </source>
</evidence>
<feature type="region of interest" description="Disordered" evidence="1">
    <location>
        <begin position="118"/>
        <end position="142"/>
    </location>
</feature>